<protein>
    <submittedName>
        <fullName evidence="4">Threonine synthase</fullName>
    </submittedName>
</protein>
<proteinExistence type="predicted"/>
<dbReference type="RefSeq" id="WP_054558630.1">
    <property type="nucleotide sequence ID" value="NZ_LDJX01000002.1"/>
</dbReference>
<comment type="caution">
    <text evidence="4">The sequence shown here is derived from an EMBL/GenBank/DDBJ whole genome shotgun (WGS) entry which is preliminary data.</text>
</comment>
<organism evidence="4 5">
    <name type="scientific">Croceitalea dokdonensis DOKDO 023</name>
    <dbReference type="NCBI Taxonomy" id="1300341"/>
    <lineage>
        <taxon>Bacteria</taxon>
        <taxon>Pseudomonadati</taxon>
        <taxon>Bacteroidota</taxon>
        <taxon>Flavobacteriia</taxon>
        <taxon>Flavobacteriales</taxon>
        <taxon>Flavobacteriaceae</taxon>
        <taxon>Croceitalea</taxon>
    </lineage>
</organism>
<evidence type="ECO:0000313" key="4">
    <source>
        <dbReference type="EMBL" id="KPM33081.1"/>
    </source>
</evidence>
<evidence type="ECO:0000256" key="1">
    <source>
        <dbReference type="ARBA" id="ARBA00001933"/>
    </source>
</evidence>
<dbReference type="InterPro" id="IPR036052">
    <property type="entry name" value="TrpB-like_PALP_sf"/>
</dbReference>
<accession>A0A0P7B1N7</accession>
<dbReference type="PANTHER" id="PTHR10314">
    <property type="entry name" value="CYSTATHIONINE BETA-SYNTHASE"/>
    <property type="match status" value="1"/>
</dbReference>
<dbReference type="InterPro" id="IPR050214">
    <property type="entry name" value="Cys_Synth/Cystath_Beta-Synth"/>
</dbReference>
<dbReference type="OrthoDB" id="9778118at2"/>
<dbReference type="NCBIfam" id="NF004996">
    <property type="entry name" value="PRK06381.1"/>
    <property type="match status" value="1"/>
</dbReference>
<dbReference type="SUPFAM" id="SSF53686">
    <property type="entry name" value="Tryptophan synthase beta subunit-like PLP-dependent enzymes"/>
    <property type="match status" value="1"/>
</dbReference>
<reference evidence="4 5" key="1">
    <citation type="submission" date="2015-09" db="EMBL/GenBank/DDBJ databases">
        <title>Genome sequence of the marine flavobacterium Croceitalea dokdonensis DOKDO 023 that contains proton- and sodium-pumping rhodopsins.</title>
        <authorList>
            <person name="Kwon S.-K."/>
            <person name="Lee H.K."/>
            <person name="Kwak M.-J."/>
            <person name="Kim J.F."/>
        </authorList>
    </citation>
    <scope>NUCLEOTIDE SEQUENCE [LARGE SCALE GENOMIC DNA]</scope>
    <source>
        <strain evidence="4 5">DOKDO 023</strain>
    </source>
</reference>
<dbReference type="Gene3D" id="3.40.50.1100">
    <property type="match status" value="2"/>
</dbReference>
<keyword evidence="5" id="KW-1185">Reference proteome</keyword>
<dbReference type="InterPro" id="IPR001926">
    <property type="entry name" value="TrpB-like_PALP"/>
</dbReference>
<sequence>MILKDGVKNAETKVSSESKALSDFVKDGSKPLVDRLESYEDIINIEIGDTALTRAKSLEREFDIRQLYIKYEGDNPTGTQKDRIAFAQVYDALRRGFDTICLATCGNYGVAVALAANLAGLRCIIAIPKTYHTERGQEMESLGAEILLLHGDYEKVVQESSVLAKTNEWYDANPGGANTALQIQTYAQIAHEIVDELGDAPKYCAVPVSNGTLLAGIYRGFAGLYKRGKIFRIPKMIAASSTRKNPIIQSFTLGLDQCQDLLPEKIRETKYNEPLINWHSFDGDEALYALRQSNGEAYNISDQKMRRMTSLLLKKEGMRILPASTAGLIALLELDAKQNFEPDRYVAVVTAKN</sequence>
<evidence type="ECO:0000256" key="2">
    <source>
        <dbReference type="ARBA" id="ARBA00022898"/>
    </source>
</evidence>
<dbReference type="Pfam" id="PF00291">
    <property type="entry name" value="PALP"/>
    <property type="match status" value="1"/>
</dbReference>
<gene>
    <name evidence="4" type="ORF">I595_1508</name>
</gene>
<evidence type="ECO:0000313" key="5">
    <source>
        <dbReference type="Proteomes" id="UP000050280"/>
    </source>
</evidence>
<dbReference type="STRING" id="1300341.I595_1508"/>
<dbReference type="GO" id="GO:1901605">
    <property type="term" value="P:alpha-amino acid metabolic process"/>
    <property type="evidence" value="ECO:0007669"/>
    <property type="project" value="UniProtKB-ARBA"/>
</dbReference>
<keyword evidence="2" id="KW-0663">Pyridoxal phosphate</keyword>
<evidence type="ECO:0000259" key="3">
    <source>
        <dbReference type="Pfam" id="PF00291"/>
    </source>
</evidence>
<comment type="cofactor">
    <cofactor evidence="1">
        <name>pyridoxal 5'-phosphate</name>
        <dbReference type="ChEBI" id="CHEBI:597326"/>
    </cofactor>
</comment>
<feature type="domain" description="Tryptophan synthase beta chain-like PALP" evidence="3">
    <location>
        <begin position="46"/>
        <end position="350"/>
    </location>
</feature>
<name>A0A0P7B1N7_9FLAO</name>
<dbReference type="AlphaFoldDB" id="A0A0P7B1N7"/>
<dbReference type="PATRIC" id="fig|1300341.3.peg.1701"/>
<dbReference type="EMBL" id="LDJX01000002">
    <property type="protein sequence ID" value="KPM33081.1"/>
    <property type="molecule type" value="Genomic_DNA"/>
</dbReference>
<dbReference type="Proteomes" id="UP000050280">
    <property type="component" value="Unassembled WGS sequence"/>
</dbReference>